<gene>
    <name evidence="2" type="ORF">HXN26_08725</name>
</gene>
<dbReference type="Proteomes" id="UP000771736">
    <property type="component" value="Unassembled WGS sequence"/>
</dbReference>
<dbReference type="Pfam" id="PF18979">
    <property type="entry name" value="DUF5715"/>
    <property type="match status" value="1"/>
</dbReference>
<comment type="caution">
    <text evidence="2">The sequence shown here is derived from an EMBL/GenBank/DDBJ whole genome shotgun (WGS) entry which is preliminary data.</text>
</comment>
<dbReference type="EMBL" id="JABZSJ010000052">
    <property type="protein sequence ID" value="MBF1384912.1"/>
    <property type="molecule type" value="Genomic_DNA"/>
</dbReference>
<evidence type="ECO:0000313" key="2">
    <source>
        <dbReference type="EMBL" id="MBF1384912.1"/>
    </source>
</evidence>
<evidence type="ECO:0000256" key="1">
    <source>
        <dbReference type="SAM" id="SignalP"/>
    </source>
</evidence>
<keyword evidence="1" id="KW-0732">Signal</keyword>
<name>A0A930N1S5_9BACT</name>
<evidence type="ECO:0008006" key="4">
    <source>
        <dbReference type="Google" id="ProtNLM"/>
    </source>
</evidence>
<dbReference type="InterPro" id="IPR043769">
    <property type="entry name" value="DUF5715"/>
</dbReference>
<organism evidence="2 3">
    <name type="scientific">Prevotella aurantiaca</name>
    <dbReference type="NCBI Taxonomy" id="596085"/>
    <lineage>
        <taxon>Bacteria</taxon>
        <taxon>Pseudomonadati</taxon>
        <taxon>Bacteroidota</taxon>
        <taxon>Bacteroidia</taxon>
        <taxon>Bacteroidales</taxon>
        <taxon>Prevotellaceae</taxon>
        <taxon>Prevotella</taxon>
    </lineage>
</organism>
<dbReference type="RefSeq" id="WP_273160718.1">
    <property type="nucleotide sequence ID" value="NZ_CALCFI010000080.1"/>
</dbReference>
<accession>A0A930N1S5</accession>
<dbReference type="AlphaFoldDB" id="A0A930N1S5"/>
<reference evidence="2" key="1">
    <citation type="submission" date="2020-04" db="EMBL/GenBank/DDBJ databases">
        <title>Deep metagenomics examines the oral microbiome during advanced dental caries in children, revealing novel taxa and co-occurrences with host molecules.</title>
        <authorList>
            <person name="Baker J.L."/>
            <person name="Morton J.T."/>
            <person name="Dinis M."/>
            <person name="Alvarez R."/>
            <person name="Tran N.C."/>
            <person name="Knight R."/>
            <person name="Edlund A."/>
        </authorList>
    </citation>
    <scope>NUCLEOTIDE SEQUENCE</scope>
    <source>
        <strain evidence="2">JCVI_44_bin.5</strain>
    </source>
</reference>
<proteinExistence type="predicted"/>
<evidence type="ECO:0000313" key="3">
    <source>
        <dbReference type="Proteomes" id="UP000771736"/>
    </source>
</evidence>
<sequence>MQIRKMYNTKKNWRNVLYGGVFATVTMLAAACASSNSTTQGETFRDDNVTMRSTYQFKDMHGEQLYAAKKYGVTPIESRAELEENQRRLKKVETTNLYLIDQLTHSAPYLTKGAKSLLKEIGKRFQKELDRQGYREHRIIVTSLFRTRRDVEALRRVNSKAGENSAHMYGTTFDLSYTCFNRIGKTGKAVSNEVMCNILGKIIYDLREEGECWAILERDQRCIHVTVRKI</sequence>
<protein>
    <recommendedName>
        <fullName evidence="4">Lipoprotein</fullName>
    </recommendedName>
</protein>
<feature type="chain" id="PRO_5036721709" description="Lipoprotein" evidence="1">
    <location>
        <begin position="34"/>
        <end position="230"/>
    </location>
</feature>
<feature type="signal peptide" evidence="1">
    <location>
        <begin position="1"/>
        <end position="33"/>
    </location>
</feature>
<dbReference type="PROSITE" id="PS51257">
    <property type="entry name" value="PROKAR_LIPOPROTEIN"/>
    <property type="match status" value="1"/>
</dbReference>